<accession>A0A0E9WH94</accession>
<organism evidence="1">
    <name type="scientific">Anguilla anguilla</name>
    <name type="common">European freshwater eel</name>
    <name type="synonym">Muraena anguilla</name>
    <dbReference type="NCBI Taxonomy" id="7936"/>
    <lineage>
        <taxon>Eukaryota</taxon>
        <taxon>Metazoa</taxon>
        <taxon>Chordata</taxon>
        <taxon>Craniata</taxon>
        <taxon>Vertebrata</taxon>
        <taxon>Euteleostomi</taxon>
        <taxon>Actinopterygii</taxon>
        <taxon>Neopterygii</taxon>
        <taxon>Teleostei</taxon>
        <taxon>Anguilliformes</taxon>
        <taxon>Anguillidae</taxon>
        <taxon>Anguilla</taxon>
    </lineage>
</organism>
<evidence type="ECO:0000313" key="1">
    <source>
        <dbReference type="EMBL" id="JAH89681.1"/>
    </source>
</evidence>
<name>A0A0E9WH94_ANGAN</name>
<reference evidence="1" key="2">
    <citation type="journal article" date="2015" name="Fish Shellfish Immunol.">
        <title>Early steps in the European eel (Anguilla anguilla)-Vibrio vulnificus interaction in the gills: Role of the RtxA13 toxin.</title>
        <authorList>
            <person name="Callol A."/>
            <person name="Pajuelo D."/>
            <person name="Ebbesson L."/>
            <person name="Teles M."/>
            <person name="MacKenzie S."/>
            <person name="Amaro C."/>
        </authorList>
    </citation>
    <scope>NUCLEOTIDE SEQUENCE</scope>
</reference>
<dbReference type="EMBL" id="GBXM01018896">
    <property type="protein sequence ID" value="JAH89681.1"/>
    <property type="molecule type" value="Transcribed_RNA"/>
</dbReference>
<reference evidence="1" key="1">
    <citation type="submission" date="2014-11" db="EMBL/GenBank/DDBJ databases">
        <authorList>
            <person name="Amaro Gonzalez C."/>
        </authorList>
    </citation>
    <scope>NUCLEOTIDE SEQUENCE</scope>
</reference>
<dbReference type="AlphaFoldDB" id="A0A0E9WH94"/>
<sequence>MRKSPHPTPPTKKIIKIHAILKCYPPKIG</sequence>
<proteinExistence type="predicted"/>
<protein>
    <submittedName>
        <fullName evidence="1">Uncharacterized protein</fullName>
    </submittedName>
</protein>